<dbReference type="RefSeq" id="WP_131920135.1">
    <property type="nucleotide sequence ID" value="NZ_JAOQNU010000024.1"/>
</dbReference>
<dbReference type="PANTHER" id="PTHR30309:SF0">
    <property type="entry name" value="GLYCEROL-3-PHOSPHATE ACYLTRANSFERASE-RELATED"/>
    <property type="match status" value="1"/>
</dbReference>
<evidence type="ECO:0000256" key="3">
    <source>
        <dbReference type="ARBA" id="ARBA00022679"/>
    </source>
</evidence>
<dbReference type="PANTHER" id="PTHR30309">
    <property type="entry name" value="INNER MEMBRANE PROTEIN YGIH"/>
    <property type="match status" value="1"/>
</dbReference>
<keyword evidence="9" id="KW-1208">Phospholipid metabolism</keyword>
<accession>A0A4R2RH24</accession>
<gene>
    <name evidence="11" type="ORF">EDD73_12438</name>
</gene>
<dbReference type="Pfam" id="PF02660">
    <property type="entry name" value="G3P_acyltransf"/>
    <property type="match status" value="1"/>
</dbReference>
<dbReference type="EMBL" id="SLXT01000024">
    <property type="protein sequence ID" value="TCP62064.1"/>
    <property type="molecule type" value="Genomic_DNA"/>
</dbReference>
<feature type="transmembrane region" description="Helical" evidence="10">
    <location>
        <begin position="139"/>
        <end position="172"/>
    </location>
</feature>
<keyword evidence="6" id="KW-0443">Lipid metabolism</keyword>
<proteinExistence type="predicted"/>
<evidence type="ECO:0000256" key="8">
    <source>
        <dbReference type="ARBA" id="ARBA00023209"/>
    </source>
</evidence>
<dbReference type="AlphaFoldDB" id="A0A4R2RH24"/>
<keyword evidence="1" id="KW-1003">Cell membrane</keyword>
<keyword evidence="7 10" id="KW-0472">Membrane</keyword>
<evidence type="ECO:0000313" key="11">
    <source>
        <dbReference type="EMBL" id="TCP62064.1"/>
    </source>
</evidence>
<dbReference type="InterPro" id="IPR003811">
    <property type="entry name" value="G3P_acylTferase_PlsY"/>
</dbReference>
<evidence type="ECO:0000256" key="7">
    <source>
        <dbReference type="ARBA" id="ARBA00023136"/>
    </source>
</evidence>
<evidence type="ECO:0000256" key="6">
    <source>
        <dbReference type="ARBA" id="ARBA00023098"/>
    </source>
</evidence>
<dbReference type="GO" id="GO:0008654">
    <property type="term" value="P:phospholipid biosynthetic process"/>
    <property type="evidence" value="ECO:0007669"/>
    <property type="project" value="UniProtKB-KW"/>
</dbReference>
<organism evidence="11 12">
    <name type="scientific">Heliophilum fasciatum</name>
    <dbReference type="NCBI Taxonomy" id="35700"/>
    <lineage>
        <taxon>Bacteria</taxon>
        <taxon>Bacillati</taxon>
        <taxon>Bacillota</taxon>
        <taxon>Clostridia</taxon>
        <taxon>Eubacteriales</taxon>
        <taxon>Heliobacteriaceae</taxon>
        <taxon>Heliophilum</taxon>
    </lineage>
</organism>
<evidence type="ECO:0000256" key="4">
    <source>
        <dbReference type="ARBA" id="ARBA00022692"/>
    </source>
</evidence>
<name>A0A4R2RH24_9FIRM</name>
<keyword evidence="11" id="KW-0012">Acyltransferase</keyword>
<comment type="caution">
    <text evidence="11">The sequence shown here is derived from an EMBL/GenBank/DDBJ whole genome shotgun (WGS) entry which is preliminary data.</text>
</comment>
<dbReference type="SMART" id="SM01207">
    <property type="entry name" value="G3P_acyltransf"/>
    <property type="match status" value="1"/>
</dbReference>
<keyword evidence="4 10" id="KW-0812">Transmembrane</keyword>
<keyword evidence="12" id="KW-1185">Reference proteome</keyword>
<keyword evidence="2" id="KW-0444">Lipid biosynthesis</keyword>
<evidence type="ECO:0000313" key="12">
    <source>
        <dbReference type="Proteomes" id="UP000294813"/>
    </source>
</evidence>
<reference evidence="11 12" key="1">
    <citation type="submission" date="2019-03" db="EMBL/GenBank/DDBJ databases">
        <title>Genomic Encyclopedia of Type Strains, Phase IV (KMG-IV): sequencing the most valuable type-strain genomes for metagenomic binning, comparative biology and taxonomic classification.</title>
        <authorList>
            <person name="Goeker M."/>
        </authorList>
    </citation>
    <scope>NUCLEOTIDE SEQUENCE [LARGE SCALE GENOMIC DNA]</scope>
    <source>
        <strain evidence="11 12">DSM 11170</strain>
    </source>
</reference>
<dbReference type="Proteomes" id="UP000294813">
    <property type="component" value="Unassembled WGS sequence"/>
</dbReference>
<keyword evidence="8" id="KW-0594">Phospholipid biosynthesis</keyword>
<evidence type="ECO:0000256" key="5">
    <source>
        <dbReference type="ARBA" id="ARBA00022989"/>
    </source>
</evidence>
<dbReference type="GO" id="GO:0005886">
    <property type="term" value="C:plasma membrane"/>
    <property type="evidence" value="ECO:0007669"/>
    <property type="project" value="InterPro"/>
</dbReference>
<protein>
    <submittedName>
        <fullName evidence="11">Glycerol-3-phosphate acyltransferase PlsY</fullName>
    </submittedName>
</protein>
<dbReference type="GO" id="GO:0043772">
    <property type="term" value="F:acyl-phosphate glycerol-3-phosphate acyltransferase activity"/>
    <property type="evidence" value="ECO:0007669"/>
    <property type="project" value="InterPro"/>
</dbReference>
<keyword evidence="5 10" id="KW-1133">Transmembrane helix</keyword>
<evidence type="ECO:0000256" key="10">
    <source>
        <dbReference type="SAM" id="Phobius"/>
    </source>
</evidence>
<sequence length="191" mass="20670">MPALFFFLCAFLIGALPVTYWIGRIFYGIHAGDYGPGSIGPVKLLRLAEPEAFFLALLGELSKGCLLAHGAELCALDDPVIWWGLFWLSLGHRLSPVLGGHNSDLWLAWTGYIVFFVPVLGQLSLATACALFILTKRQWISATAALAVTAVTAALLGYSSAALLVLAGCLGLQMGQNRKFCRHIHRPAEIE</sequence>
<feature type="transmembrane region" description="Helical" evidence="10">
    <location>
        <begin position="106"/>
        <end position="133"/>
    </location>
</feature>
<keyword evidence="3 11" id="KW-0808">Transferase</keyword>
<evidence type="ECO:0000256" key="1">
    <source>
        <dbReference type="ARBA" id="ARBA00022475"/>
    </source>
</evidence>
<evidence type="ECO:0000256" key="9">
    <source>
        <dbReference type="ARBA" id="ARBA00023264"/>
    </source>
</evidence>
<dbReference type="OrthoDB" id="2081059at2"/>
<evidence type="ECO:0000256" key="2">
    <source>
        <dbReference type="ARBA" id="ARBA00022516"/>
    </source>
</evidence>